<feature type="region of interest" description="Disordered" evidence="1">
    <location>
        <begin position="96"/>
        <end position="123"/>
    </location>
</feature>
<evidence type="ECO:0000313" key="3">
    <source>
        <dbReference type="EMBL" id="PTM44617.1"/>
    </source>
</evidence>
<dbReference type="AlphaFoldDB" id="A0A2T4YMI2"/>
<accession>A0A2T4YMI2</accession>
<gene>
    <name evidence="3" type="ORF">C8J24_2824</name>
</gene>
<protein>
    <submittedName>
        <fullName evidence="3">Uncharacterized protein</fullName>
    </submittedName>
</protein>
<name>A0A2T4YMI2_9SPHN</name>
<evidence type="ECO:0000256" key="2">
    <source>
        <dbReference type="SAM" id="Phobius"/>
    </source>
</evidence>
<proteinExistence type="predicted"/>
<reference evidence="3 4" key="1">
    <citation type="submission" date="2018-04" db="EMBL/GenBank/DDBJ databases">
        <title>Genomic Encyclopedia of Type Strains, Phase III (KMG-III): the genomes of soil and plant-associated and newly described type strains.</title>
        <authorList>
            <person name="Whitman W."/>
        </authorList>
    </citation>
    <scope>NUCLEOTIDE SEQUENCE [LARGE SCALE GENOMIC DNA]</scope>
    <source>
        <strain evidence="3 4">NW12</strain>
    </source>
</reference>
<feature type="transmembrane region" description="Helical" evidence="2">
    <location>
        <begin position="12"/>
        <end position="32"/>
    </location>
</feature>
<feature type="compositionally biased region" description="Low complexity" evidence="1">
    <location>
        <begin position="232"/>
        <end position="242"/>
    </location>
</feature>
<keyword evidence="2" id="KW-1133">Transmembrane helix</keyword>
<keyword evidence="2" id="KW-0812">Transmembrane</keyword>
<keyword evidence="2" id="KW-0472">Membrane</keyword>
<comment type="caution">
    <text evidence="3">The sequence shown here is derived from an EMBL/GenBank/DDBJ whole genome shotgun (WGS) entry which is preliminary data.</text>
</comment>
<evidence type="ECO:0000256" key="1">
    <source>
        <dbReference type="SAM" id="MobiDB-lite"/>
    </source>
</evidence>
<feature type="region of interest" description="Disordered" evidence="1">
    <location>
        <begin position="232"/>
        <end position="266"/>
    </location>
</feature>
<keyword evidence="4" id="KW-1185">Reference proteome</keyword>
<dbReference type="EMBL" id="PZZN01000003">
    <property type="protein sequence ID" value="PTM44617.1"/>
    <property type="molecule type" value="Genomic_DNA"/>
</dbReference>
<evidence type="ECO:0000313" key="4">
    <source>
        <dbReference type="Proteomes" id="UP000240996"/>
    </source>
</evidence>
<dbReference type="Proteomes" id="UP000240996">
    <property type="component" value="Unassembled WGS sequence"/>
</dbReference>
<feature type="compositionally biased region" description="Basic and acidic residues" evidence="1">
    <location>
        <begin position="97"/>
        <end position="116"/>
    </location>
</feature>
<dbReference type="RefSeq" id="WP_146163689.1">
    <property type="nucleotide sequence ID" value="NZ_PZZN01000003.1"/>
</dbReference>
<sequence>MTEFHRQSPIRHLPVAAALLVAVAAVLGFVAMPGTMLEELVWRTGVAALIPAAQPPLGMTARVGLALATAVIGAAVTWSALFLLVGPGGLLVRPPRRRDDGVPVVRRADAHPDAPPRRPMTAADLGTPMMEVTAANPVTLERSIPADLDQPLAAFDPHAILPVPMAPIRPVTPLVQAEAAPVAPAAPVEDDERVVALADESVAIDEPVEAATVPIMVSEPVAPRVSVAWSAPSSAPPSVGAVNGAARHEPRLVDTPAPAASPSPPSIESLLRRLEQGATRRRQATSG</sequence>
<feature type="transmembrane region" description="Helical" evidence="2">
    <location>
        <begin position="65"/>
        <end position="92"/>
    </location>
</feature>
<organism evidence="3 4">
    <name type="scientific">Sphingomonas aerolata</name>
    <dbReference type="NCBI Taxonomy" id="185951"/>
    <lineage>
        <taxon>Bacteria</taxon>
        <taxon>Pseudomonadati</taxon>
        <taxon>Pseudomonadota</taxon>
        <taxon>Alphaproteobacteria</taxon>
        <taxon>Sphingomonadales</taxon>
        <taxon>Sphingomonadaceae</taxon>
        <taxon>Sphingomonas</taxon>
    </lineage>
</organism>